<reference evidence="1 2" key="1">
    <citation type="submission" date="2020-10" db="EMBL/GenBank/DDBJ databases">
        <title>Ramlibacter sp. HM2 16S ribosomal RNA gene Genome sequencing and assembly.</title>
        <authorList>
            <person name="Kang M."/>
        </authorList>
    </citation>
    <scope>NUCLEOTIDE SEQUENCE [LARGE SCALE GENOMIC DNA]</scope>
    <source>
        <strain evidence="1 2">HM2</strain>
    </source>
</reference>
<organism evidence="1 2">
    <name type="scientific">Ramlibacter pallidus</name>
    <dbReference type="NCBI Taxonomy" id="2780087"/>
    <lineage>
        <taxon>Bacteria</taxon>
        <taxon>Pseudomonadati</taxon>
        <taxon>Pseudomonadota</taxon>
        <taxon>Betaproteobacteria</taxon>
        <taxon>Burkholderiales</taxon>
        <taxon>Comamonadaceae</taxon>
        <taxon>Ramlibacter</taxon>
    </lineage>
</organism>
<gene>
    <name evidence="1" type="ORF">IM787_18130</name>
</gene>
<comment type="caution">
    <text evidence="1">The sequence shown here is derived from an EMBL/GenBank/DDBJ whole genome shotgun (WGS) entry which is preliminary data.</text>
</comment>
<accession>A0ABR9S7I3</accession>
<sequence>MKLLLQSSMIFFGTLIAAALVALGAPGEAEVQMAVQAAPAVEIVGLLGLSQ</sequence>
<keyword evidence="2" id="KW-1185">Reference proteome</keyword>
<evidence type="ECO:0000313" key="1">
    <source>
        <dbReference type="EMBL" id="MBE7369488.1"/>
    </source>
</evidence>
<name>A0ABR9S7I3_9BURK</name>
<evidence type="ECO:0000313" key="2">
    <source>
        <dbReference type="Proteomes" id="UP000806285"/>
    </source>
</evidence>
<protein>
    <submittedName>
        <fullName evidence="1">Uncharacterized protein</fullName>
    </submittedName>
</protein>
<proteinExistence type="predicted"/>
<dbReference type="RefSeq" id="WP_193678113.1">
    <property type="nucleotide sequence ID" value="NZ_JADDIV010000005.1"/>
</dbReference>
<dbReference type="Proteomes" id="UP000806285">
    <property type="component" value="Unassembled WGS sequence"/>
</dbReference>
<dbReference type="EMBL" id="JADDIV010000005">
    <property type="protein sequence ID" value="MBE7369488.1"/>
    <property type="molecule type" value="Genomic_DNA"/>
</dbReference>